<proteinExistence type="inferred from homology"/>
<name>A0A837HQL1_9BACT</name>
<comment type="pathway">
    <text evidence="1">Purine metabolism.</text>
</comment>
<dbReference type="InterPro" id="IPR012675">
    <property type="entry name" value="Beta-grasp_dom_sf"/>
</dbReference>
<dbReference type="FunFam" id="3.10.20.30:FF:000002">
    <property type="entry name" value="GTP pyrophosphokinase (RelA/SpoT)"/>
    <property type="match status" value="1"/>
</dbReference>
<dbReference type="Proteomes" id="UP000033996">
    <property type="component" value="Unassembled WGS sequence"/>
</dbReference>
<evidence type="ECO:0000259" key="4">
    <source>
        <dbReference type="PROSITE" id="PS51880"/>
    </source>
</evidence>
<dbReference type="PANTHER" id="PTHR21262:SF31">
    <property type="entry name" value="GTP PYROPHOSPHOKINASE"/>
    <property type="match status" value="1"/>
</dbReference>
<dbReference type="CDD" id="cd05399">
    <property type="entry name" value="NT_Rel-Spo_like"/>
    <property type="match status" value="1"/>
</dbReference>
<dbReference type="InterPro" id="IPR007685">
    <property type="entry name" value="RelA_SpoT"/>
</dbReference>
<dbReference type="SUPFAM" id="SSF109604">
    <property type="entry name" value="HD-domain/PDEase-like"/>
    <property type="match status" value="1"/>
</dbReference>
<dbReference type="Pfam" id="PF04607">
    <property type="entry name" value="RelA_SpoT"/>
    <property type="match status" value="1"/>
</dbReference>
<dbReference type="PROSITE" id="PS51831">
    <property type="entry name" value="HD"/>
    <property type="match status" value="1"/>
</dbReference>
<dbReference type="CDD" id="cd00077">
    <property type="entry name" value="HDc"/>
    <property type="match status" value="1"/>
</dbReference>
<dbReference type="InterPro" id="IPR004095">
    <property type="entry name" value="TGS"/>
</dbReference>
<dbReference type="GO" id="GO:0015969">
    <property type="term" value="P:guanosine tetraphosphate metabolic process"/>
    <property type="evidence" value="ECO:0007669"/>
    <property type="project" value="InterPro"/>
</dbReference>
<dbReference type="Pfam" id="PF02824">
    <property type="entry name" value="TGS"/>
    <property type="match status" value="1"/>
</dbReference>
<organism evidence="5 6">
    <name type="scientific">Candidatus Yanofskybacteria bacterium GW2011_GWD1_39_16</name>
    <dbReference type="NCBI Taxonomy" id="1619030"/>
    <lineage>
        <taxon>Bacteria</taxon>
        <taxon>Candidatus Yanofskyibacteriota</taxon>
    </lineage>
</organism>
<dbReference type="InterPro" id="IPR003607">
    <property type="entry name" value="HD/PDEase_dom"/>
</dbReference>
<dbReference type="SMART" id="SM00471">
    <property type="entry name" value="HDc"/>
    <property type="match status" value="1"/>
</dbReference>
<dbReference type="InterPro" id="IPR033655">
    <property type="entry name" value="TGS_RelA/SpoT"/>
</dbReference>
<feature type="domain" description="TGS" evidence="4">
    <location>
        <begin position="387"/>
        <end position="448"/>
    </location>
</feature>
<evidence type="ECO:0000256" key="2">
    <source>
        <dbReference type="RuleBase" id="RU003847"/>
    </source>
</evidence>
<dbReference type="FunFam" id="1.10.3210.10:FF:000001">
    <property type="entry name" value="GTP pyrophosphokinase RelA"/>
    <property type="match status" value="1"/>
</dbReference>
<sequence length="514" mass="59330">MDIPQKIISNPRYTKADKDKILLAFDYAQRAHLGQKRKSGEDYISHPLKVAEILADWNMDTPTIIAALLHDVAEDTDFTIERIRKDFGKEIASLVEGVTKLRKIGRNGDLEDPTHVASLKKMFFAMADDIRVIIIKLADRLHNISTLEFMPSEDQKRIAIETMEIYAPIAERLGMGNLRGELEDLAFKYAQPEEYTWLMSQIKDKYLHRKKYIDEIKPEIKKHILLAGIKIINIDSRVKHLFSLHRKLIKYDRDPNRVYDLVALRIIVPDIKSCYETMGVIHKYYRPLPGLVKDYIALPKPSGYQSLHTTVFCEGGKIVEIQIRTPEMHDYADKGIAAHWLYSESGKKDAFRINPKEVQWIIELRNFLRGVTTGETLDHVKSDFLKSRIFAFTPNGQIKDLPRGSTPIDFAYKVHTDLGHRTRGARINNRIVPLEYELKNGEVVEIIKGKDAKPSRDWLRLVKTNQARHEINIWLKEHSAMESVKKAIKVLTTNKKTDKARPIIKPGSKNKRRK</sequence>
<comment type="function">
    <text evidence="2">In eubacteria ppGpp (guanosine 3'-diphosphate 5'-diphosphate) is a mediator of the stringent response that coordinates a variety of cellular activities in response to changes in nutritional abundance.</text>
</comment>
<dbReference type="InterPro" id="IPR043519">
    <property type="entry name" value="NT_sf"/>
</dbReference>
<dbReference type="Gene3D" id="3.10.20.30">
    <property type="match status" value="1"/>
</dbReference>
<dbReference type="PROSITE" id="PS51880">
    <property type="entry name" value="TGS"/>
    <property type="match status" value="1"/>
</dbReference>
<dbReference type="GO" id="GO:0005886">
    <property type="term" value="C:plasma membrane"/>
    <property type="evidence" value="ECO:0007669"/>
    <property type="project" value="TreeGrafter"/>
</dbReference>
<evidence type="ECO:0000256" key="1">
    <source>
        <dbReference type="ARBA" id="ARBA00025704"/>
    </source>
</evidence>
<reference evidence="5 6" key="1">
    <citation type="journal article" date="2015" name="Nature">
        <title>rRNA introns, odd ribosomes, and small enigmatic genomes across a large radiation of phyla.</title>
        <authorList>
            <person name="Brown C.T."/>
            <person name="Hug L.A."/>
            <person name="Thomas B.C."/>
            <person name="Sharon I."/>
            <person name="Castelle C.J."/>
            <person name="Singh A."/>
            <person name="Wilkins M.J."/>
            <person name="Williams K.H."/>
            <person name="Banfield J.F."/>
        </authorList>
    </citation>
    <scope>NUCLEOTIDE SEQUENCE [LARGE SCALE GENOMIC DNA]</scope>
</reference>
<dbReference type="InterPro" id="IPR004811">
    <property type="entry name" value="RelA/Spo_fam"/>
</dbReference>
<evidence type="ECO:0000313" key="6">
    <source>
        <dbReference type="Proteomes" id="UP000033996"/>
    </source>
</evidence>
<dbReference type="SMART" id="SM00954">
    <property type="entry name" value="RelA_SpoT"/>
    <property type="match status" value="1"/>
</dbReference>
<feature type="domain" description="HD" evidence="3">
    <location>
        <begin position="43"/>
        <end position="144"/>
    </location>
</feature>
<dbReference type="AlphaFoldDB" id="A0A837HQL1"/>
<dbReference type="PANTHER" id="PTHR21262">
    <property type="entry name" value="GUANOSINE-3',5'-BIS DIPHOSPHATE 3'-PYROPHOSPHOHYDROLASE"/>
    <property type="match status" value="1"/>
</dbReference>
<keyword evidence="5" id="KW-0418">Kinase</keyword>
<dbReference type="NCBIfam" id="TIGR00691">
    <property type="entry name" value="spoT_relA"/>
    <property type="match status" value="1"/>
</dbReference>
<comment type="similarity">
    <text evidence="2">Belongs to the relA/spoT family.</text>
</comment>
<evidence type="ECO:0000259" key="3">
    <source>
        <dbReference type="PROSITE" id="PS51831"/>
    </source>
</evidence>
<dbReference type="Gene3D" id="1.10.3210.10">
    <property type="entry name" value="Hypothetical protein af1432"/>
    <property type="match status" value="1"/>
</dbReference>
<keyword evidence="5" id="KW-0808">Transferase</keyword>
<dbReference type="SUPFAM" id="SSF81301">
    <property type="entry name" value="Nucleotidyltransferase"/>
    <property type="match status" value="1"/>
</dbReference>
<dbReference type="EMBL" id="LBWL01000009">
    <property type="protein sequence ID" value="KKR09134.1"/>
    <property type="molecule type" value="Genomic_DNA"/>
</dbReference>
<evidence type="ECO:0000313" key="5">
    <source>
        <dbReference type="EMBL" id="KKR09134.1"/>
    </source>
</evidence>
<gene>
    <name evidence="5" type="ORF">UT35_C0009G0001</name>
</gene>
<dbReference type="CDD" id="cd01668">
    <property type="entry name" value="TGS_RSH"/>
    <property type="match status" value="1"/>
</dbReference>
<accession>A0A837HQL1</accession>
<dbReference type="Gene3D" id="3.30.460.10">
    <property type="entry name" value="Beta Polymerase, domain 2"/>
    <property type="match status" value="1"/>
</dbReference>
<comment type="caution">
    <text evidence="5">The sequence shown here is derived from an EMBL/GenBank/DDBJ whole genome shotgun (WGS) entry which is preliminary data.</text>
</comment>
<dbReference type="Pfam" id="PF13328">
    <property type="entry name" value="HD_4"/>
    <property type="match status" value="1"/>
</dbReference>
<dbReference type="GO" id="GO:0016301">
    <property type="term" value="F:kinase activity"/>
    <property type="evidence" value="ECO:0007669"/>
    <property type="project" value="UniProtKB-KW"/>
</dbReference>
<dbReference type="InterPro" id="IPR006674">
    <property type="entry name" value="HD_domain"/>
</dbReference>
<protein>
    <submittedName>
        <fullName evidence="5">GTP diphosphokinase</fullName>
    </submittedName>
</protein>
<dbReference type="InterPro" id="IPR012676">
    <property type="entry name" value="TGS-like"/>
</dbReference>
<dbReference type="SUPFAM" id="SSF81271">
    <property type="entry name" value="TGS-like"/>
    <property type="match status" value="1"/>
</dbReference>